<gene>
    <name evidence="9" type="primary">Contig991.g1085</name>
    <name evidence="9" type="ORF">STYLEM_10363</name>
</gene>
<dbReference type="OMA" id="RAKQPAM"/>
<proteinExistence type="inferred from homology"/>
<evidence type="ECO:0000256" key="4">
    <source>
        <dbReference type="ARBA" id="ARBA00022753"/>
    </source>
</evidence>
<keyword evidence="5" id="KW-0653">Protein transport</keyword>
<dbReference type="PANTHER" id="PTHR22761:SF5">
    <property type="entry name" value="CHARGED MULTIVESICULAR BODY PROTEIN 6"/>
    <property type="match status" value="1"/>
</dbReference>
<feature type="compositionally biased region" description="Basic and acidic residues" evidence="8">
    <location>
        <begin position="16"/>
        <end position="33"/>
    </location>
</feature>
<comment type="similarity">
    <text evidence="2">Belongs to the SNF7 family.</text>
</comment>
<evidence type="ECO:0000256" key="3">
    <source>
        <dbReference type="ARBA" id="ARBA00022448"/>
    </source>
</evidence>
<dbReference type="GO" id="GO:0015031">
    <property type="term" value="P:protein transport"/>
    <property type="evidence" value="ECO:0007669"/>
    <property type="project" value="UniProtKB-KW"/>
</dbReference>
<name>A0A078AKJ4_STYLE</name>
<dbReference type="InterPro" id="IPR005024">
    <property type="entry name" value="Snf7_fam"/>
</dbReference>
<keyword evidence="7" id="KW-0175">Coiled coil</keyword>
<keyword evidence="3" id="KW-0813">Transport</keyword>
<dbReference type="GO" id="GO:0005771">
    <property type="term" value="C:multivesicular body"/>
    <property type="evidence" value="ECO:0007669"/>
    <property type="project" value="TreeGrafter"/>
</dbReference>
<protein>
    <submittedName>
        <fullName evidence="9">Charged multivesicular body protein 6</fullName>
    </submittedName>
</protein>
<evidence type="ECO:0000256" key="2">
    <source>
        <dbReference type="ARBA" id="ARBA00006190"/>
    </source>
</evidence>
<evidence type="ECO:0000256" key="5">
    <source>
        <dbReference type="ARBA" id="ARBA00022927"/>
    </source>
</evidence>
<evidence type="ECO:0000256" key="6">
    <source>
        <dbReference type="ARBA" id="ARBA00023136"/>
    </source>
</evidence>
<dbReference type="GO" id="GO:0006900">
    <property type="term" value="P:vesicle budding from membrane"/>
    <property type="evidence" value="ECO:0007669"/>
    <property type="project" value="TreeGrafter"/>
</dbReference>
<comment type="subcellular location">
    <subcellularLocation>
        <location evidence="1">Endosome membrane</location>
    </subcellularLocation>
</comment>
<dbReference type="AlphaFoldDB" id="A0A078AKJ4"/>
<dbReference type="GO" id="GO:0000815">
    <property type="term" value="C:ESCRT III complex"/>
    <property type="evidence" value="ECO:0007669"/>
    <property type="project" value="TreeGrafter"/>
</dbReference>
<feature type="compositionally biased region" description="Low complexity" evidence="8">
    <location>
        <begin position="215"/>
        <end position="227"/>
    </location>
</feature>
<keyword evidence="10" id="KW-1185">Reference proteome</keyword>
<dbReference type="GO" id="GO:0032511">
    <property type="term" value="P:late endosome to vacuole transport via multivesicular body sorting pathway"/>
    <property type="evidence" value="ECO:0007669"/>
    <property type="project" value="TreeGrafter"/>
</dbReference>
<accession>A0A078AKJ4</accession>
<dbReference type="EMBL" id="CCKQ01009842">
    <property type="protein sequence ID" value="CDW81348.1"/>
    <property type="molecule type" value="Genomic_DNA"/>
</dbReference>
<evidence type="ECO:0000256" key="1">
    <source>
        <dbReference type="ARBA" id="ARBA00004608"/>
    </source>
</evidence>
<feature type="region of interest" description="Disordered" evidence="8">
    <location>
        <begin position="1"/>
        <end position="33"/>
    </location>
</feature>
<dbReference type="OrthoDB" id="308923at2759"/>
<dbReference type="FunCoup" id="A0A078AKJ4">
    <property type="interactions" value="351"/>
</dbReference>
<sequence>MGGLCIKQNNQTNDPPKQDRRSLQYKDPAKSRVNEQDKAILDIKARMKKLKTYTDKLELQVGQQKEKIQEFLKEKNKQRALIALKHKKFLDKQVEKSLGAQTLLQQTMQNIESAQMDVEVYEALKTGDQVISDLQKQASLEDFEELYEKHQENLDRQKMEQELFGQVLNDEDLEDELAALDVQIMEEALPDAGTGALNESENAYSKQSQQEEYLQPQKQRQMQPQLA</sequence>
<feature type="region of interest" description="Disordered" evidence="8">
    <location>
        <begin position="191"/>
        <end position="227"/>
    </location>
</feature>
<dbReference type="InParanoid" id="A0A078AKJ4"/>
<dbReference type="Proteomes" id="UP000039865">
    <property type="component" value="Unassembled WGS sequence"/>
</dbReference>
<feature type="compositionally biased region" description="Polar residues" evidence="8">
    <location>
        <begin position="197"/>
        <end position="212"/>
    </location>
</feature>
<keyword evidence="6" id="KW-0472">Membrane</keyword>
<evidence type="ECO:0000256" key="8">
    <source>
        <dbReference type="SAM" id="MobiDB-lite"/>
    </source>
</evidence>
<evidence type="ECO:0000313" key="10">
    <source>
        <dbReference type="Proteomes" id="UP000039865"/>
    </source>
</evidence>
<keyword evidence="4" id="KW-0967">Endosome</keyword>
<dbReference type="PANTHER" id="PTHR22761">
    <property type="entry name" value="CHARGED MULTIVESICULAR BODY PROTEIN"/>
    <property type="match status" value="1"/>
</dbReference>
<feature type="coiled-coil region" evidence="7">
    <location>
        <begin position="104"/>
        <end position="160"/>
    </location>
</feature>
<dbReference type="Gene3D" id="6.10.140.1230">
    <property type="match status" value="1"/>
</dbReference>
<evidence type="ECO:0000313" key="9">
    <source>
        <dbReference type="EMBL" id="CDW81348.1"/>
    </source>
</evidence>
<organism evidence="9 10">
    <name type="scientific">Stylonychia lemnae</name>
    <name type="common">Ciliate</name>
    <dbReference type="NCBI Taxonomy" id="5949"/>
    <lineage>
        <taxon>Eukaryota</taxon>
        <taxon>Sar</taxon>
        <taxon>Alveolata</taxon>
        <taxon>Ciliophora</taxon>
        <taxon>Intramacronucleata</taxon>
        <taxon>Spirotrichea</taxon>
        <taxon>Stichotrichia</taxon>
        <taxon>Sporadotrichida</taxon>
        <taxon>Oxytrichidae</taxon>
        <taxon>Stylonychinae</taxon>
        <taxon>Stylonychia</taxon>
    </lineage>
</organism>
<dbReference type="Pfam" id="PF03357">
    <property type="entry name" value="Snf7"/>
    <property type="match status" value="1"/>
</dbReference>
<evidence type="ECO:0000256" key="7">
    <source>
        <dbReference type="SAM" id="Coils"/>
    </source>
</evidence>
<reference evidence="9 10" key="1">
    <citation type="submission" date="2014-06" db="EMBL/GenBank/DDBJ databases">
        <authorList>
            <person name="Swart Estienne"/>
        </authorList>
    </citation>
    <scope>NUCLEOTIDE SEQUENCE [LARGE SCALE GENOMIC DNA]</scope>
    <source>
        <strain evidence="9 10">130c</strain>
    </source>
</reference>